<reference evidence="3 4" key="1">
    <citation type="submission" date="2014-08" db="EMBL/GenBank/DDBJ databases">
        <title>Whole genome shotgun sequence of Sphingomonas paucimobilis NBRC 13935.</title>
        <authorList>
            <person name="Hosoyama A."/>
            <person name="Hashimoto M."/>
            <person name="Hosoyama Y."/>
            <person name="Noguchi M."/>
            <person name="Uohara A."/>
            <person name="Ohji S."/>
            <person name="Katano-Makiyama Y."/>
            <person name="Ichikawa N."/>
            <person name="Kimura A."/>
            <person name="Yamazoe A."/>
            <person name="Fujita N."/>
        </authorList>
    </citation>
    <scope>NUCLEOTIDE SEQUENCE [LARGE SCALE GENOMIC DNA]</scope>
    <source>
        <strain evidence="3 4">NBRC 13935</strain>
    </source>
</reference>
<protein>
    <submittedName>
        <fullName evidence="3">DNA, contig: SP621</fullName>
    </submittedName>
</protein>
<dbReference type="EMBL" id="BBJS01000021">
    <property type="protein sequence ID" value="GAN13555.1"/>
    <property type="molecule type" value="Genomic_DNA"/>
</dbReference>
<dbReference type="Gene3D" id="3.40.50.850">
    <property type="entry name" value="Isochorismatase-like"/>
    <property type="match status" value="1"/>
</dbReference>
<dbReference type="PANTHER" id="PTHR43540:SF7">
    <property type="entry name" value="ISOCHORISMATASE FAMILY PROTEIN YECD"/>
    <property type="match status" value="1"/>
</dbReference>
<dbReference type="SUPFAM" id="SSF52499">
    <property type="entry name" value="Isochorismatase-like hydrolases"/>
    <property type="match status" value="1"/>
</dbReference>
<organism evidence="3 4">
    <name type="scientific">Sphingomonas paucimobilis NBRC 13935</name>
    <dbReference type="NCBI Taxonomy" id="1219050"/>
    <lineage>
        <taxon>Bacteria</taxon>
        <taxon>Pseudomonadati</taxon>
        <taxon>Pseudomonadota</taxon>
        <taxon>Alphaproteobacteria</taxon>
        <taxon>Sphingomonadales</taxon>
        <taxon>Sphingomonadaceae</taxon>
        <taxon>Sphingomonas</taxon>
    </lineage>
</organism>
<dbReference type="InterPro" id="IPR036380">
    <property type="entry name" value="Isochorismatase-like_sf"/>
</dbReference>
<dbReference type="Pfam" id="PF00857">
    <property type="entry name" value="Isochorismatase"/>
    <property type="match status" value="1"/>
</dbReference>
<dbReference type="Proteomes" id="UP000032025">
    <property type="component" value="Unassembled WGS sequence"/>
</dbReference>
<dbReference type="PANTHER" id="PTHR43540">
    <property type="entry name" value="PEROXYUREIDOACRYLATE/UREIDOACRYLATE AMIDOHYDROLASE-RELATED"/>
    <property type="match status" value="1"/>
</dbReference>
<name>A0A0C9M1W6_SPHPI</name>
<dbReference type="InterPro" id="IPR050272">
    <property type="entry name" value="Isochorismatase-like_hydrls"/>
</dbReference>
<dbReference type="GO" id="GO:0016787">
    <property type="term" value="F:hydrolase activity"/>
    <property type="evidence" value="ECO:0007669"/>
    <property type="project" value="UniProtKB-KW"/>
</dbReference>
<evidence type="ECO:0000313" key="3">
    <source>
        <dbReference type="EMBL" id="GAN13555.1"/>
    </source>
</evidence>
<proteinExistence type="predicted"/>
<accession>A0A0C9M1W6</accession>
<keyword evidence="1" id="KW-0378">Hydrolase</keyword>
<sequence>MITLDPRTTALILIDLQKGIVPRAEGPRSGEDVVRTAQTLAQRFRDAGAPVILVHVGFTPETMPSQTVDRPSLPPEGTPLEFSEFVPDLRQPSDIVVLKHHWGAFTGTDLDLQLRRRGVRTVVIAGIATNMGVESTARSAWELSYDVVIAEDACASRSAELHAFAIEHILPQISRVVASGDIILKG</sequence>
<dbReference type="GeneID" id="78527215"/>
<evidence type="ECO:0000259" key="2">
    <source>
        <dbReference type="Pfam" id="PF00857"/>
    </source>
</evidence>
<evidence type="ECO:0000256" key="1">
    <source>
        <dbReference type="ARBA" id="ARBA00022801"/>
    </source>
</evidence>
<comment type="caution">
    <text evidence="3">The sequence shown here is derived from an EMBL/GenBank/DDBJ whole genome shotgun (WGS) entry which is preliminary data.</text>
</comment>
<dbReference type="NCBIfam" id="NF008517">
    <property type="entry name" value="PRK11440.1"/>
    <property type="match status" value="1"/>
</dbReference>
<dbReference type="InterPro" id="IPR000868">
    <property type="entry name" value="Isochorismatase-like_dom"/>
</dbReference>
<feature type="domain" description="Isochorismatase-like" evidence="2">
    <location>
        <begin position="9"/>
        <end position="177"/>
    </location>
</feature>
<evidence type="ECO:0000313" key="4">
    <source>
        <dbReference type="Proteomes" id="UP000032025"/>
    </source>
</evidence>
<gene>
    <name evidence="3" type="ORF">SP6_21_00100</name>
</gene>
<dbReference type="CDD" id="cd00431">
    <property type="entry name" value="cysteine_hydrolases"/>
    <property type="match status" value="1"/>
</dbReference>
<dbReference type="AlphaFoldDB" id="A0A0C9M1W6"/>
<keyword evidence="4" id="KW-1185">Reference proteome</keyword>
<dbReference type="RefSeq" id="WP_007403759.1">
    <property type="nucleotide sequence ID" value="NZ_BBJS01000021.1"/>
</dbReference>